<evidence type="ECO:0000256" key="4">
    <source>
        <dbReference type="ARBA" id="ARBA00022806"/>
    </source>
</evidence>
<dbReference type="PROSITE" id="PS51198">
    <property type="entry name" value="UVRD_HELICASE_ATP_BIND"/>
    <property type="match status" value="1"/>
</dbReference>
<dbReference type="EC" id="5.6.2.4" evidence="9"/>
<dbReference type="InterPro" id="IPR014016">
    <property type="entry name" value="UvrD-like_ATP-bd"/>
</dbReference>
<feature type="domain" description="UvrD-like helicase ATP-binding" evidence="14">
    <location>
        <begin position="9"/>
        <end position="295"/>
    </location>
</feature>
<keyword evidence="4 12" id="KW-0347">Helicase</keyword>
<dbReference type="Pfam" id="PF21196">
    <property type="entry name" value="PcrA_UvrD_tudor"/>
    <property type="match status" value="1"/>
</dbReference>
<dbReference type="PANTHER" id="PTHR11070">
    <property type="entry name" value="UVRD / RECB / PCRA DNA HELICASE FAMILY MEMBER"/>
    <property type="match status" value="1"/>
</dbReference>
<evidence type="ECO:0000313" key="16">
    <source>
        <dbReference type="EMBL" id="MEQ2487075.1"/>
    </source>
</evidence>
<dbReference type="PANTHER" id="PTHR11070:SF2">
    <property type="entry name" value="ATP-DEPENDENT DNA HELICASE SRS2"/>
    <property type="match status" value="1"/>
</dbReference>
<evidence type="ECO:0000256" key="13">
    <source>
        <dbReference type="SAM" id="MobiDB-lite"/>
    </source>
</evidence>
<feature type="region of interest" description="Disordered" evidence="13">
    <location>
        <begin position="770"/>
        <end position="809"/>
    </location>
</feature>
<keyword evidence="6" id="KW-0238">DNA-binding</keyword>
<proteinExistence type="inferred from homology"/>
<evidence type="ECO:0000256" key="12">
    <source>
        <dbReference type="PROSITE-ProRule" id="PRU00560"/>
    </source>
</evidence>
<dbReference type="InterPro" id="IPR014017">
    <property type="entry name" value="DNA_helicase_UvrD-like_C"/>
</dbReference>
<comment type="catalytic activity">
    <reaction evidence="8">
        <text>Couples ATP hydrolysis with the unwinding of duplex DNA by translocating in the 3'-5' direction.</text>
        <dbReference type="EC" id="5.6.2.4"/>
    </reaction>
</comment>
<dbReference type="InterPro" id="IPR013986">
    <property type="entry name" value="DExx_box_DNA_helicase_dom_sf"/>
</dbReference>
<sequence>MQTEQTLLEQLNDNQRQAVVYCDGPQLVIAGAGSGKTRVLTYKIAYLLVHYDLKPWNILALTFTNKAANEMKGRISGLVGDERGRSLQMGTFHSIFSRILRVEAATLGFSSDFTIYDEADSRSLIKSICKQMGLDDKTYKPSTVHAAISMAKNRLQMPDDYAADGDSLERDRRRNMAETHKIYRAYQSRLRLANAMDFDDLLVYTYLLLNQNEEIRRKYAARFQYVLVDEYQDTNYVQQQILWLLTRDVRRICVVGDDYQSIYAFRGAKIDNILNFQKVYADAQLFKLERNYRSTKLIVAAANSLMKHNERQIPKEVYSENENGEKVKVMETISDKREAAIVCREIKRIRQQEKCRWSDFAILYRTNAQSRLFEEEMRKSEVAMGDKYRVYGGLSFYQRKEIKDVIAYLRLVVNPNDEEAFRRIVNYPARGIGDTTLAKVLDCAQQQETSLWEVISNPVQYQLLVNKGTATKLLNFRALIDGFVAQREESDALTLARDIIEKSGIKADLATDRTAEGDSRRENLDSLISGIADFVQAQREDGQEEHVLLTDYLANVSLMTDQDSDDSSDDKVTLMTIHAAKGLEFGTVFIVGLEENIFPSQMSVGSMRELEEERRLLYVAITRAEKHCYLTWAHTRWRFGKMDGFVNASRFLNDIAPKYLDVQVEGGRGSGGHSSYGETWGGNSHGSYRPWEDDYEINKPYTGSREWGNDYGRRSGRMQNSRPVAGQFMADPKPKITSPRQAEQAVNPFSPSFEKMLRQGGRWTKVEHAVTNGGRTSGSGQRTSAPSGASSGSSYASSGSSGLHPGSVVEHQRFGRGVVVKVEGVGENAKATVDFDATGRKQLLLKFAKLRIVG</sequence>
<dbReference type="EMBL" id="JBBNFP010000031">
    <property type="protein sequence ID" value="MEQ2487075.1"/>
    <property type="molecule type" value="Genomic_DNA"/>
</dbReference>
<comment type="catalytic activity">
    <reaction evidence="11">
        <text>ATP + H2O = ADP + phosphate + H(+)</text>
        <dbReference type="Rhea" id="RHEA:13065"/>
        <dbReference type="ChEBI" id="CHEBI:15377"/>
        <dbReference type="ChEBI" id="CHEBI:15378"/>
        <dbReference type="ChEBI" id="CHEBI:30616"/>
        <dbReference type="ChEBI" id="CHEBI:43474"/>
        <dbReference type="ChEBI" id="CHEBI:456216"/>
        <dbReference type="EC" id="5.6.2.4"/>
    </reaction>
</comment>
<accession>A0ABV1FRT2</accession>
<evidence type="ECO:0000256" key="1">
    <source>
        <dbReference type="ARBA" id="ARBA00009922"/>
    </source>
</evidence>
<evidence type="ECO:0000256" key="8">
    <source>
        <dbReference type="ARBA" id="ARBA00034617"/>
    </source>
</evidence>
<dbReference type="Gene3D" id="1.10.10.160">
    <property type="match status" value="1"/>
</dbReference>
<dbReference type="RefSeq" id="WP_215760127.1">
    <property type="nucleotide sequence ID" value="NZ_JAHKBE010000030.1"/>
</dbReference>
<evidence type="ECO:0000256" key="3">
    <source>
        <dbReference type="ARBA" id="ARBA00022801"/>
    </source>
</evidence>
<organism evidence="16 17">
    <name type="scientific">Hallella faecis</name>
    <dbReference type="NCBI Taxonomy" id="2841596"/>
    <lineage>
        <taxon>Bacteria</taxon>
        <taxon>Pseudomonadati</taxon>
        <taxon>Bacteroidota</taxon>
        <taxon>Bacteroidia</taxon>
        <taxon>Bacteroidales</taxon>
        <taxon>Prevotellaceae</taxon>
        <taxon>Hallella</taxon>
    </lineage>
</organism>
<dbReference type="Gene3D" id="1.10.486.10">
    <property type="entry name" value="PCRA, domain 4"/>
    <property type="match status" value="1"/>
</dbReference>
<evidence type="ECO:0000256" key="11">
    <source>
        <dbReference type="ARBA" id="ARBA00048988"/>
    </source>
</evidence>
<keyword evidence="7" id="KW-0413">Isomerase</keyword>
<protein>
    <recommendedName>
        <fullName evidence="9">DNA 3'-5' helicase</fullName>
        <ecNumber evidence="9">5.6.2.4</ecNumber>
    </recommendedName>
    <alternativeName>
        <fullName evidence="10">DNA 3'-5' helicase II</fullName>
    </alternativeName>
</protein>
<evidence type="ECO:0000256" key="10">
    <source>
        <dbReference type="ARBA" id="ARBA00034923"/>
    </source>
</evidence>
<evidence type="ECO:0000256" key="6">
    <source>
        <dbReference type="ARBA" id="ARBA00023125"/>
    </source>
</evidence>
<keyword evidence="3 12" id="KW-0378">Hydrolase</keyword>
<evidence type="ECO:0000313" key="17">
    <source>
        <dbReference type="Proteomes" id="UP001487296"/>
    </source>
</evidence>
<evidence type="ECO:0000256" key="9">
    <source>
        <dbReference type="ARBA" id="ARBA00034808"/>
    </source>
</evidence>
<feature type="compositionally biased region" description="Low complexity" evidence="13">
    <location>
        <begin position="778"/>
        <end position="802"/>
    </location>
</feature>
<evidence type="ECO:0000259" key="15">
    <source>
        <dbReference type="PROSITE" id="PS51217"/>
    </source>
</evidence>
<dbReference type="Proteomes" id="UP001487296">
    <property type="component" value="Unassembled WGS sequence"/>
</dbReference>
<dbReference type="InterPro" id="IPR000212">
    <property type="entry name" value="DNA_helicase_UvrD/REP"/>
</dbReference>
<keyword evidence="5 12" id="KW-0067">ATP-binding</keyword>
<feature type="domain" description="UvrD-like helicase C-terminal" evidence="15">
    <location>
        <begin position="296"/>
        <end position="582"/>
    </location>
</feature>
<dbReference type="InterPro" id="IPR027417">
    <property type="entry name" value="P-loop_NTPase"/>
</dbReference>
<feature type="binding site" evidence="12">
    <location>
        <begin position="30"/>
        <end position="37"/>
    </location>
    <ligand>
        <name>ATP</name>
        <dbReference type="ChEBI" id="CHEBI:30616"/>
    </ligand>
</feature>
<name>A0ABV1FRT2_9BACT</name>
<keyword evidence="2 12" id="KW-0547">Nucleotide-binding</keyword>
<gene>
    <name evidence="16" type="ORF">AAAT34_08405</name>
</gene>
<evidence type="ECO:0000256" key="7">
    <source>
        <dbReference type="ARBA" id="ARBA00023235"/>
    </source>
</evidence>
<dbReference type="PROSITE" id="PS51217">
    <property type="entry name" value="UVRD_HELICASE_CTER"/>
    <property type="match status" value="1"/>
</dbReference>
<dbReference type="Pfam" id="PF00580">
    <property type="entry name" value="UvrD-helicase"/>
    <property type="match status" value="1"/>
</dbReference>
<evidence type="ECO:0000259" key="14">
    <source>
        <dbReference type="PROSITE" id="PS51198"/>
    </source>
</evidence>
<comment type="caution">
    <text evidence="16">The sequence shown here is derived from an EMBL/GenBank/DDBJ whole genome shotgun (WGS) entry which is preliminary data.</text>
</comment>
<dbReference type="Pfam" id="PF13361">
    <property type="entry name" value="UvrD_C"/>
    <property type="match status" value="1"/>
</dbReference>
<dbReference type="CDD" id="cd17932">
    <property type="entry name" value="DEXQc_UvrD"/>
    <property type="match status" value="1"/>
</dbReference>
<comment type="similarity">
    <text evidence="1">Belongs to the helicase family. UvrD subfamily.</text>
</comment>
<evidence type="ECO:0000256" key="5">
    <source>
        <dbReference type="ARBA" id="ARBA00022840"/>
    </source>
</evidence>
<keyword evidence="17" id="KW-1185">Reference proteome</keyword>
<dbReference type="SUPFAM" id="SSF52540">
    <property type="entry name" value="P-loop containing nucleoside triphosphate hydrolases"/>
    <property type="match status" value="1"/>
</dbReference>
<evidence type="ECO:0000256" key="2">
    <source>
        <dbReference type="ARBA" id="ARBA00022741"/>
    </source>
</evidence>
<dbReference type="Gene3D" id="3.40.50.300">
    <property type="entry name" value="P-loop containing nucleotide triphosphate hydrolases"/>
    <property type="match status" value="2"/>
</dbReference>
<feature type="region of interest" description="Disordered" evidence="13">
    <location>
        <begin position="702"/>
        <end position="749"/>
    </location>
</feature>
<reference evidence="16 17" key="1">
    <citation type="submission" date="2024-04" db="EMBL/GenBank/DDBJ databases">
        <title>Human intestinal bacterial collection.</title>
        <authorList>
            <person name="Pauvert C."/>
            <person name="Hitch T.C.A."/>
            <person name="Clavel T."/>
        </authorList>
    </citation>
    <scope>NUCLEOTIDE SEQUENCE [LARGE SCALE GENOMIC DNA]</scope>
    <source>
        <strain evidence="16 17">CLA-AA-H145</strain>
    </source>
</reference>